<evidence type="ECO:0000256" key="2">
    <source>
        <dbReference type="ARBA" id="ARBA00022517"/>
    </source>
</evidence>
<evidence type="ECO:0000256" key="4">
    <source>
        <dbReference type="ARBA" id="ARBA00038288"/>
    </source>
</evidence>
<dbReference type="GO" id="GO:0003924">
    <property type="term" value="F:GTPase activity"/>
    <property type="evidence" value="ECO:0007669"/>
    <property type="project" value="TreeGrafter"/>
</dbReference>
<keyword evidence="8" id="KW-1185">Reference proteome</keyword>
<evidence type="ECO:0000259" key="6">
    <source>
        <dbReference type="PROSITE" id="PS51714"/>
    </source>
</evidence>
<dbReference type="InterPro" id="IPR030387">
    <property type="entry name" value="G_Bms1/Tsr1_dom"/>
</dbReference>
<evidence type="ECO:0000256" key="5">
    <source>
        <dbReference type="SAM" id="MobiDB-lite"/>
    </source>
</evidence>
<feature type="compositionally biased region" description="Basic and acidic residues" evidence="5">
    <location>
        <begin position="440"/>
        <end position="450"/>
    </location>
</feature>
<dbReference type="Proteomes" id="UP000664521">
    <property type="component" value="Unassembled WGS sequence"/>
</dbReference>
<dbReference type="EMBL" id="CAJPDS010000043">
    <property type="protein sequence ID" value="CAF9927043.1"/>
    <property type="molecule type" value="Genomic_DNA"/>
</dbReference>
<reference evidence="7" key="1">
    <citation type="submission" date="2021-03" db="EMBL/GenBank/DDBJ databases">
        <authorList>
            <person name="Tagirdzhanova G."/>
        </authorList>
    </citation>
    <scope>NUCLEOTIDE SEQUENCE</scope>
</reference>
<sequence>MAPLAENHHHRNTTKVSHKPFKSRFATKGFLKELTKGKNEGRPKGSRKTPHQQVMSKLDRRNQAAQKKQIKHQENVKSASVFAGQHGAPRIVALVPLSQDVDARDAITKLHYDMDVSTISPTRIRVEKFKQSIEYVPVTFDLPHALEGCRVADFVILVLSSTEDVDEQGELMLKAIESQGVSNTLTTVQQLDRIEPAKKRPQVVTSLKSYITRFFPSQEKIHSLDSERECANIIRSLCTTTPRGVIWRDERSWMLVEDVQWPEYALDTSEDKSDAVVTGVARGRGLKADRLVQVGDWGCFQIAKITDASLAIAKNSRSDESMGDIGTIQNSLYQLPGDGQDDLADLAPYEAIMDDVDGTPASEAPVERRGVLLDDHHYFSDDETHLPEPPKRLPKGTSSYQAAWFLGDMSDSGSDYEDEVDNEGDVLMDAPALPQDGTEGLDKATQHEPTEATPSEYPQSEMFLDPSPDDEAAQLEEYRSQRKNEAEEDREFPDEIELHPNVLARERLARYRGLKSLKTSQWETDEDKPHEPADWNRLLRVPDYKAARKVVTREALVGGVAPGKRVNIHLRSVPASLRDTYDPTKPLALHSLLRHEQKRTVVNFSITLASSHPNPLKSKEPLILQCGPRRFLINPLYSQSGTTPNNVHKFLRFLHPGQTAIATFVAPLTWGSVPALFFLPPTTTTTTQNQLSLVATGTSLAPDPNRVVAKRIILTGHPYKIHKKLVTVRYMFFNAEDVNWFKALRLWTKRGRSGFIKESLGTHGYFKATFDGRISPMDAVGVSLYKRVWPRDARAWKVDGLGEKGAVEGGQEGMMGVEKM</sequence>
<dbReference type="InterPro" id="IPR007034">
    <property type="entry name" value="BMS1_TSR1_C"/>
</dbReference>
<keyword evidence="3" id="KW-0539">Nucleus</keyword>
<name>A0A8H3FSJ8_9LECA</name>
<dbReference type="InterPro" id="IPR012948">
    <property type="entry name" value="AARP2CN"/>
</dbReference>
<dbReference type="Pfam" id="PF22298">
    <property type="entry name" value="Tsr1_G-like"/>
    <property type="match status" value="1"/>
</dbReference>
<dbReference type="InterPro" id="IPR039761">
    <property type="entry name" value="Bms1/Tsr1"/>
</dbReference>
<dbReference type="Pfam" id="PF08142">
    <property type="entry name" value="AARP2CN"/>
    <property type="match status" value="1"/>
</dbReference>
<comment type="subcellular location">
    <subcellularLocation>
        <location evidence="1">Nucleus</location>
        <location evidence="1">Nucleolus</location>
    </subcellularLocation>
</comment>
<dbReference type="SMART" id="SM01362">
    <property type="entry name" value="DUF663"/>
    <property type="match status" value="1"/>
</dbReference>
<comment type="caution">
    <text evidence="7">The sequence shown here is derived from an EMBL/GenBank/DDBJ whole genome shotgun (WGS) entry which is preliminary data.</text>
</comment>
<dbReference type="AlphaFoldDB" id="A0A8H3FSJ8"/>
<dbReference type="OrthoDB" id="119302at2759"/>
<proteinExistence type="inferred from homology"/>
<evidence type="ECO:0000256" key="3">
    <source>
        <dbReference type="ARBA" id="ARBA00023242"/>
    </source>
</evidence>
<evidence type="ECO:0000313" key="7">
    <source>
        <dbReference type="EMBL" id="CAF9927043.1"/>
    </source>
</evidence>
<dbReference type="GO" id="GO:0034511">
    <property type="term" value="F:U3 snoRNA binding"/>
    <property type="evidence" value="ECO:0007669"/>
    <property type="project" value="TreeGrafter"/>
</dbReference>
<dbReference type="SMART" id="SM00785">
    <property type="entry name" value="AARP2CN"/>
    <property type="match status" value="1"/>
</dbReference>
<dbReference type="GO" id="GO:0005525">
    <property type="term" value="F:GTP binding"/>
    <property type="evidence" value="ECO:0007669"/>
    <property type="project" value="TreeGrafter"/>
</dbReference>
<dbReference type="PANTHER" id="PTHR12858">
    <property type="entry name" value="RIBOSOME BIOGENESIS PROTEIN"/>
    <property type="match status" value="1"/>
</dbReference>
<dbReference type="GO" id="GO:0000462">
    <property type="term" value="P:maturation of SSU-rRNA from tricistronic rRNA transcript (SSU-rRNA, 5.8S rRNA, LSU-rRNA)"/>
    <property type="evidence" value="ECO:0007669"/>
    <property type="project" value="TreeGrafter"/>
</dbReference>
<dbReference type="GO" id="GO:0005730">
    <property type="term" value="C:nucleolus"/>
    <property type="evidence" value="ECO:0007669"/>
    <property type="project" value="UniProtKB-SubCell"/>
</dbReference>
<evidence type="ECO:0000256" key="1">
    <source>
        <dbReference type="ARBA" id="ARBA00004604"/>
    </source>
</evidence>
<feature type="domain" description="Bms1-type G" evidence="6">
    <location>
        <begin position="88"/>
        <end position="243"/>
    </location>
</feature>
<organism evidence="7 8">
    <name type="scientific">Heterodermia speciosa</name>
    <dbReference type="NCBI Taxonomy" id="116794"/>
    <lineage>
        <taxon>Eukaryota</taxon>
        <taxon>Fungi</taxon>
        <taxon>Dikarya</taxon>
        <taxon>Ascomycota</taxon>
        <taxon>Pezizomycotina</taxon>
        <taxon>Lecanoromycetes</taxon>
        <taxon>OSLEUM clade</taxon>
        <taxon>Lecanoromycetidae</taxon>
        <taxon>Caliciales</taxon>
        <taxon>Physciaceae</taxon>
        <taxon>Heterodermia</taxon>
    </lineage>
</organism>
<dbReference type="GO" id="GO:0000479">
    <property type="term" value="P:endonucleolytic cleavage of tricistronic rRNA transcript (SSU-rRNA, 5.8S rRNA, LSU-rRNA)"/>
    <property type="evidence" value="ECO:0007669"/>
    <property type="project" value="TreeGrafter"/>
</dbReference>
<comment type="similarity">
    <text evidence="4">Belongs to the TRAFAC class translation factor GTPase superfamily. Bms1-like GTPase family. TSR1 subfamily.</text>
</comment>
<dbReference type="GO" id="GO:0030688">
    <property type="term" value="C:preribosome, small subunit precursor"/>
    <property type="evidence" value="ECO:0007669"/>
    <property type="project" value="TreeGrafter"/>
</dbReference>
<accession>A0A8H3FSJ8</accession>
<dbReference type="Pfam" id="PF04950">
    <property type="entry name" value="RIBIOP_C"/>
    <property type="match status" value="1"/>
</dbReference>
<dbReference type="PROSITE" id="PS51714">
    <property type="entry name" value="G_BMS1"/>
    <property type="match status" value="1"/>
</dbReference>
<gene>
    <name evidence="7" type="ORF">HETSPECPRED_006491</name>
</gene>
<protein>
    <recommendedName>
        <fullName evidence="6">Bms1-type G domain-containing protein</fullName>
    </recommendedName>
</protein>
<dbReference type="PANTHER" id="PTHR12858:SF1">
    <property type="entry name" value="PRE-RRNA-PROCESSING PROTEIN TSR1 HOMOLOG"/>
    <property type="match status" value="1"/>
</dbReference>
<keyword evidence="2" id="KW-0690">Ribosome biogenesis</keyword>
<feature type="region of interest" description="Disordered" evidence="5">
    <location>
        <begin position="1"/>
        <end position="77"/>
    </location>
</feature>
<feature type="compositionally biased region" description="Basic residues" evidence="5">
    <location>
        <begin position="8"/>
        <end position="22"/>
    </location>
</feature>
<feature type="region of interest" description="Disordered" evidence="5">
    <location>
        <begin position="428"/>
        <end position="471"/>
    </location>
</feature>
<evidence type="ECO:0000313" key="8">
    <source>
        <dbReference type="Proteomes" id="UP000664521"/>
    </source>
</evidence>
<feature type="compositionally biased region" description="Basic and acidic residues" evidence="5">
    <location>
        <begin position="30"/>
        <end position="43"/>
    </location>
</feature>